<dbReference type="InterPro" id="IPR037066">
    <property type="entry name" value="Plug_dom_sf"/>
</dbReference>
<dbReference type="SUPFAM" id="SSF56935">
    <property type="entry name" value="Porins"/>
    <property type="match status" value="1"/>
</dbReference>
<evidence type="ECO:0000256" key="1">
    <source>
        <dbReference type="ARBA" id="ARBA00004571"/>
    </source>
</evidence>
<feature type="domain" description="TonB-dependent receptor plug" evidence="14">
    <location>
        <begin position="43"/>
        <end position="161"/>
    </location>
</feature>
<accession>A0A0N0XG35</accession>
<dbReference type="EMBL" id="LAQT01000036">
    <property type="protein sequence ID" value="KPC49683.1"/>
    <property type="molecule type" value="Genomic_DNA"/>
</dbReference>
<feature type="chain" id="PRO_5005862914" evidence="12">
    <location>
        <begin position="21"/>
        <end position="890"/>
    </location>
</feature>
<evidence type="ECO:0000259" key="13">
    <source>
        <dbReference type="Pfam" id="PF00593"/>
    </source>
</evidence>
<organism evidence="15 16">
    <name type="scientific">Amantichitinum ursilacus</name>
    <dbReference type="NCBI Taxonomy" id="857265"/>
    <lineage>
        <taxon>Bacteria</taxon>
        <taxon>Pseudomonadati</taxon>
        <taxon>Pseudomonadota</taxon>
        <taxon>Betaproteobacteria</taxon>
        <taxon>Neisseriales</taxon>
        <taxon>Chitinibacteraceae</taxon>
        <taxon>Amantichitinum</taxon>
    </lineage>
</organism>
<dbReference type="Pfam" id="PF00593">
    <property type="entry name" value="TonB_dep_Rec_b-barrel"/>
    <property type="match status" value="1"/>
</dbReference>
<keyword evidence="4 10" id="KW-1134">Transmembrane beta strand</keyword>
<dbReference type="RefSeq" id="WP_053939607.1">
    <property type="nucleotide sequence ID" value="NZ_LAQT01000036.1"/>
</dbReference>
<dbReference type="PANTHER" id="PTHR47234:SF1">
    <property type="entry name" value="TONB-DEPENDENT RECEPTOR"/>
    <property type="match status" value="1"/>
</dbReference>
<sequence>MRPHLTPLALAVLIAGIAHADDSTDPANVAPVTVTGSRIPRAQQEGPTPVTVITGAELEKQGYRNVYDALNQQAQNSGFTQGADFGNTFTPAANAISLRGLGPNHTLVLINGRRVADYPTAYDGSVNFVNLANIPSALVERIEILNAGASAIYGSDAIAGVVNIILKTHADGINLNVKAGSTTRGGGDNGRVQISGGKDFGDVSTVFALEVSKTQMLWSKDRDFMSDSTAGGAAPVRIWGRRNLDDGVYLGGANCGAFGGLFNSSTVAVGKGDNAYCGSGQAQPSYWTIQTQNQSENFYGGLQWALNDNTTFFADVMLGFNDTQNNTRGPTWTSLLATDGYFFNKDTGLDEQWTRRFAPEEIGGADVWNRKWRDSAVNLSTGLRGSFGNSGWDYEAVYNISGYLSRNTVPRLLASVDDYFLGPRLGTTDDGIGIYSPNLARFNQPLTSDQFNSLVGHTESRDAAWTQTGSLTTTGKLYDLPAGPLKAAALLELGSQGYSNHPDSQINQGLFYNTSGAQDVSGSRTRKAAALELDIPIVKQLDATLAGRYDQYTFADHSDGKFTWNVGLQYRPVNTLLLRANYATSFRAPDMNYIYEASTKGYYASTTDYYRCYKANQSLSNCDYANYSPGANYVEAGNRNLQSENGKSFGYGFVWSPSRNFDVSVDYWNIKIDNLVTDLDPDKLLRTEAACRTGVDDPTSSLCKDAFARVVRNPDNAVLDPGAINTILVNPINAAQESTSGFDIGGKYKWTWGPVGDFLFSANYSKTLTHHYQQFADDPVDDELHDMTNYDWPDKLNAQVTWSRNAWTSTVQVTRYGKVPNAEGSAYLTPTALANLSVGYDFTKQASLSLIVNNVLNTIKHDDSAGWPFYAVGSYLPYGRQWWLEFNYKL</sequence>
<evidence type="ECO:0000256" key="10">
    <source>
        <dbReference type="PROSITE-ProRule" id="PRU01360"/>
    </source>
</evidence>
<evidence type="ECO:0000256" key="2">
    <source>
        <dbReference type="ARBA" id="ARBA00009810"/>
    </source>
</evidence>
<keyword evidence="7 10" id="KW-0472">Membrane</keyword>
<evidence type="ECO:0000313" key="15">
    <source>
        <dbReference type="EMBL" id="KPC49683.1"/>
    </source>
</evidence>
<dbReference type="GO" id="GO:0009279">
    <property type="term" value="C:cell outer membrane"/>
    <property type="evidence" value="ECO:0007669"/>
    <property type="project" value="UniProtKB-SubCell"/>
</dbReference>
<keyword evidence="8 15" id="KW-0675">Receptor</keyword>
<evidence type="ECO:0000256" key="5">
    <source>
        <dbReference type="ARBA" id="ARBA00022692"/>
    </source>
</evidence>
<dbReference type="Gene3D" id="2.40.170.20">
    <property type="entry name" value="TonB-dependent receptor, beta-barrel domain"/>
    <property type="match status" value="1"/>
</dbReference>
<gene>
    <name evidence="15" type="primary">cirA_3</name>
    <name evidence="15" type="ORF">WG78_20210</name>
</gene>
<keyword evidence="12" id="KW-0732">Signal</keyword>
<comment type="similarity">
    <text evidence="2 10 11">Belongs to the TonB-dependent receptor family.</text>
</comment>
<feature type="domain" description="TonB-dependent receptor-like beta-barrel" evidence="13">
    <location>
        <begin position="371"/>
        <end position="855"/>
    </location>
</feature>
<dbReference type="Pfam" id="PF07715">
    <property type="entry name" value="Plug"/>
    <property type="match status" value="1"/>
</dbReference>
<evidence type="ECO:0000256" key="12">
    <source>
        <dbReference type="SAM" id="SignalP"/>
    </source>
</evidence>
<dbReference type="OrthoDB" id="8530571at2"/>
<dbReference type="AlphaFoldDB" id="A0A0N0XG35"/>
<protein>
    <submittedName>
        <fullName evidence="15">Colicin I receptor</fullName>
    </submittedName>
</protein>
<dbReference type="Gene3D" id="2.170.130.10">
    <property type="entry name" value="TonB-dependent receptor, plug domain"/>
    <property type="match status" value="1"/>
</dbReference>
<evidence type="ECO:0000313" key="16">
    <source>
        <dbReference type="Proteomes" id="UP000037939"/>
    </source>
</evidence>
<dbReference type="InterPro" id="IPR012910">
    <property type="entry name" value="Plug_dom"/>
</dbReference>
<evidence type="ECO:0000256" key="9">
    <source>
        <dbReference type="ARBA" id="ARBA00023237"/>
    </source>
</evidence>
<keyword evidence="16" id="KW-1185">Reference proteome</keyword>
<keyword evidence="3 10" id="KW-0813">Transport</keyword>
<evidence type="ECO:0000259" key="14">
    <source>
        <dbReference type="Pfam" id="PF07715"/>
    </source>
</evidence>
<keyword evidence="5 10" id="KW-0812">Transmembrane</keyword>
<dbReference type="STRING" id="857265.WG78_20210"/>
<dbReference type="PROSITE" id="PS52016">
    <property type="entry name" value="TONB_DEPENDENT_REC_3"/>
    <property type="match status" value="1"/>
</dbReference>
<evidence type="ECO:0000256" key="4">
    <source>
        <dbReference type="ARBA" id="ARBA00022452"/>
    </source>
</evidence>
<evidence type="ECO:0000256" key="3">
    <source>
        <dbReference type="ARBA" id="ARBA00022448"/>
    </source>
</evidence>
<comment type="subcellular location">
    <subcellularLocation>
        <location evidence="1 10">Cell outer membrane</location>
        <topology evidence="1 10">Multi-pass membrane protein</topology>
    </subcellularLocation>
</comment>
<dbReference type="PANTHER" id="PTHR47234">
    <property type="match status" value="1"/>
</dbReference>
<evidence type="ECO:0000256" key="6">
    <source>
        <dbReference type="ARBA" id="ARBA00023077"/>
    </source>
</evidence>
<evidence type="ECO:0000256" key="7">
    <source>
        <dbReference type="ARBA" id="ARBA00023136"/>
    </source>
</evidence>
<dbReference type="PATRIC" id="fig|857265.3.peg.4138"/>
<keyword evidence="9 10" id="KW-0998">Cell outer membrane</keyword>
<comment type="caution">
    <text evidence="15">The sequence shown here is derived from an EMBL/GenBank/DDBJ whole genome shotgun (WGS) entry which is preliminary data.</text>
</comment>
<evidence type="ECO:0000256" key="8">
    <source>
        <dbReference type="ARBA" id="ARBA00023170"/>
    </source>
</evidence>
<dbReference type="InterPro" id="IPR036942">
    <property type="entry name" value="Beta-barrel_TonB_sf"/>
</dbReference>
<dbReference type="InterPro" id="IPR039426">
    <property type="entry name" value="TonB-dep_rcpt-like"/>
</dbReference>
<dbReference type="Proteomes" id="UP000037939">
    <property type="component" value="Unassembled WGS sequence"/>
</dbReference>
<dbReference type="InterPro" id="IPR000531">
    <property type="entry name" value="Beta-barrel_TonB"/>
</dbReference>
<feature type="signal peptide" evidence="12">
    <location>
        <begin position="1"/>
        <end position="20"/>
    </location>
</feature>
<keyword evidence="6 11" id="KW-0798">TonB box</keyword>
<dbReference type="CDD" id="cd01347">
    <property type="entry name" value="ligand_gated_channel"/>
    <property type="match status" value="1"/>
</dbReference>
<reference evidence="15 16" key="1">
    <citation type="submission" date="2015-07" db="EMBL/GenBank/DDBJ databases">
        <title>Draft genome sequence of the Amantichitinum ursilacus IGB-41, a new chitin-degrading bacterium.</title>
        <authorList>
            <person name="Kirstahler P."/>
            <person name="Guenther M."/>
            <person name="Grumaz C."/>
            <person name="Rupp S."/>
            <person name="Zibek S."/>
            <person name="Sohn K."/>
        </authorList>
    </citation>
    <scope>NUCLEOTIDE SEQUENCE [LARGE SCALE GENOMIC DNA]</scope>
    <source>
        <strain evidence="15 16">IGB-41</strain>
    </source>
</reference>
<name>A0A0N0XG35_9NEIS</name>
<proteinExistence type="inferred from homology"/>
<evidence type="ECO:0000256" key="11">
    <source>
        <dbReference type="RuleBase" id="RU003357"/>
    </source>
</evidence>